<dbReference type="PANTHER" id="PTHR45663:SF11">
    <property type="entry name" value="GEO12009P1"/>
    <property type="match status" value="1"/>
</dbReference>
<evidence type="ECO:0000256" key="4">
    <source>
        <dbReference type="ARBA" id="ARBA00022982"/>
    </source>
</evidence>
<feature type="domain" description="Thioredoxin" evidence="11">
    <location>
        <begin position="1"/>
        <end position="101"/>
    </location>
</feature>
<keyword evidence="3" id="KW-0813">Transport</keyword>
<evidence type="ECO:0000256" key="7">
    <source>
        <dbReference type="NCBIfam" id="TIGR01068"/>
    </source>
</evidence>
<evidence type="ECO:0000256" key="9">
    <source>
        <dbReference type="PIRSR" id="PIRSR000077-1"/>
    </source>
</evidence>
<feature type="disulfide bond" description="Redox-active" evidence="10">
    <location>
        <begin position="30"/>
        <end position="33"/>
    </location>
</feature>
<dbReference type="GO" id="GO:0005829">
    <property type="term" value="C:cytosol"/>
    <property type="evidence" value="ECO:0007669"/>
    <property type="project" value="TreeGrafter"/>
</dbReference>
<evidence type="ECO:0000259" key="11">
    <source>
        <dbReference type="PROSITE" id="PS51352"/>
    </source>
</evidence>
<dbReference type="PROSITE" id="PS00194">
    <property type="entry name" value="THIOREDOXIN_1"/>
    <property type="match status" value="1"/>
</dbReference>
<evidence type="ECO:0000256" key="6">
    <source>
        <dbReference type="ARBA" id="ARBA00023284"/>
    </source>
</evidence>
<evidence type="ECO:0000313" key="13">
    <source>
        <dbReference type="Proteomes" id="UP000886780"/>
    </source>
</evidence>
<dbReference type="Proteomes" id="UP000886780">
    <property type="component" value="Unassembled WGS sequence"/>
</dbReference>
<dbReference type="InterPro" id="IPR013766">
    <property type="entry name" value="Thioredoxin_domain"/>
</dbReference>
<name>A0A9D1W3U2_9FIRM</name>
<keyword evidence="6 10" id="KW-0676">Redox-active center</keyword>
<dbReference type="Pfam" id="PF00085">
    <property type="entry name" value="Thioredoxin"/>
    <property type="match status" value="1"/>
</dbReference>
<dbReference type="GO" id="GO:0015035">
    <property type="term" value="F:protein-disulfide reductase activity"/>
    <property type="evidence" value="ECO:0007669"/>
    <property type="project" value="UniProtKB-UniRule"/>
</dbReference>
<dbReference type="InterPro" id="IPR005746">
    <property type="entry name" value="Thioredoxin"/>
</dbReference>
<proteinExistence type="inferred from homology"/>
<dbReference type="InterPro" id="IPR017937">
    <property type="entry name" value="Thioredoxin_CS"/>
</dbReference>
<dbReference type="SUPFAM" id="SSF52833">
    <property type="entry name" value="Thioredoxin-like"/>
    <property type="match status" value="1"/>
</dbReference>
<dbReference type="Gene3D" id="3.40.30.10">
    <property type="entry name" value="Glutaredoxin"/>
    <property type="match status" value="1"/>
</dbReference>
<evidence type="ECO:0000256" key="5">
    <source>
        <dbReference type="ARBA" id="ARBA00023157"/>
    </source>
</evidence>
<evidence type="ECO:0000256" key="8">
    <source>
        <dbReference type="PIRNR" id="PIRNR000077"/>
    </source>
</evidence>
<dbReference type="EMBL" id="DXEU01000046">
    <property type="protein sequence ID" value="HIX51673.1"/>
    <property type="molecule type" value="Genomic_DNA"/>
</dbReference>
<protein>
    <recommendedName>
        <fullName evidence="2 7">Thioredoxin</fullName>
    </recommendedName>
</protein>
<feature type="site" description="Deprotonates C-terminal active site Cys" evidence="9">
    <location>
        <position position="24"/>
    </location>
</feature>
<dbReference type="PRINTS" id="PR00421">
    <property type="entry name" value="THIOREDOXIN"/>
</dbReference>
<keyword evidence="4" id="KW-0249">Electron transport</keyword>
<evidence type="ECO:0000256" key="2">
    <source>
        <dbReference type="ARBA" id="ARBA00020570"/>
    </source>
</evidence>
<dbReference type="AlphaFoldDB" id="A0A9D1W3U2"/>
<gene>
    <name evidence="12" type="primary">trxA</name>
    <name evidence="12" type="ORF">IAA28_02570</name>
</gene>
<keyword evidence="5 10" id="KW-1015">Disulfide bond</keyword>
<dbReference type="PIRSF" id="PIRSF000077">
    <property type="entry name" value="Thioredoxin"/>
    <property type="match status" value="1"/>
</dbReference>
<evidence type="ECO:0000313" key="12">
    <source>
        <dbReference type="EMBL" id="HIX51673.1"/>
    </source>
</evidence>
<accession>A0A9D1W3U2</accession>
<reference evidence="12" key="1">
    <citation type="journal article" date="2021" name="PeerJ">
        <title>Extensive microbial diversity within the chicken gut microbiome revealed by metagenomics and culture.</title>
        <authorList>
            <person name="Gilroy R."/>
            <person name="Ravi A."/>
            <person name="Getino M."/>
            <person name="Pursley I."/>
            <person name="Horton D.L."/>
            <person name="Alikhan N.F."/>
            <person name="Baker D."/>
            <person name="Gharbi K."/>
            <person name="Hall N."/>
            <person name="Watson M."/>
            <person name="Adriaenssens E.M."/>
            <person name="Foster-Nyarko E."/>
            <person name="Jarju S."/>
            <person name="Secka A."/>
            <person name="Antonio M."/>
            <person name="Oren A."/>
            <person name="Chaudhuri R.R."/>
            <person name="La Ragione R."/>
            <person name="Hildebrand F."/>
            <person name="Pallen M.J."/>
        </authorList>
    </citation>
    <scope>NUCLEOTIDE SEQUENCE</scope>
    <source>
        <strain evidence="12">ChiGjej4B4-12881</strain>
    </source>
</reference>
<evidence type="ECO:0000256" key="3">
    <source>
        <dbReference type="ARBA" id="ARBA00022448"/>
    </source>
</evidence>
<dbReference type="InterPro" id="IPR036249">
    <property type="entry name" value="Thioredoxin-like_sf"/>
</dbReference>
<feature type="active site" description="Nucleophile" evidence="9">
    <location>
        <position position="30"/>
    </location>
</feature>
<feature type="active site" description="Nucleophile" evidence="9">
    <location>
        <position position="33"/>
    </location>
</feature>
<dbReference type="PANTHER" id="PTHR45663">
    <property type="entry name" value="GEO12009P1"/>
    <property type="match status" value="1"/>
</dbReference>
<evidence type="ECO:0000256" key="1">
    <source>
        <dbReference type="ARBA" id="ARBA00008987"/>
    </source>
</evidence>
<feature type="site" description="Contributes to redox potential value" evidence="9">
    <location>
        <position position="31"/>
    </location>
</feature>
<comment type="caution">
    <text evidence="12">The sequence shown here is derived from an EMBL/GenBank/DDBJ whole genome shotgun (WGS) entry which is preliminary data.</text>
</comment>
<sequence>MAEKFTVKNFDQEVLSSPIPVLVDFWASWCGPCRMLGPVIDELAAEADGFRVGKINVDEEPELAERYGVMTIPTVIAFRNGQPVKKSIGVQPKAALLSLLD</sequence>
<feature type="site" description="Contributes to redox potential value" evidence="9">
    <location>
        <position position="32"/>
    </location>
</feature>
<dbReference type="CDD" id="cd02947">
    <property type="entry name" value="TRX_family"/>
    <property type="match status" value="1"/>
</dbReference>
<dbReference type="FunFam" id="3.40.30.10:FF:000001">
    <property type="entry name" value="Thioredoxin"/>
    <property type="match status" value="1"/>
</dbReference>
<reference evidence="12" key="2">
    <citation type="submission" date="2021-04" db="EMBL/GenBank/DDBJ databases">
        <authorList>
            <person name="Gilroy R."/>
        </authorList>
    </citation>
    <scope>NUCLEOTIDE SEQUENCE</scope>
    <source>
        <strain evidence="12">ChiGjej4B4-12881</strain>
    </source>
</reference>
<comment type="similarity">
    <text evidence="1 8">Belongs to the thioredoxin family.</text>
</comment>
<dbReference type="PROSITE" id="PS51352">
    <property type="entry name" value="THIOREDOXIN_2"/>
    <property type="match status" value="1"/>
</dbReference>
<dbReference type="GO" id="GO:0045454">
    <property type="term" value="P:cell redox homeostasis"/>
    <property type="evidence" value="ECO:0007669"/>
    <property type="project" value="TreeGrafter"/>
</dbReference>
<dbReference type="NCBIfam" id="TIGR01068">
    <property type="entry name" value="thioredoxin"/>
    <property type="match status" value="1"/>
</dbReference>
<evidence type="ECO:0000256" key="10">
    <source>
        <dbReference type="PIRSR" id="PIRSR000077-4"/>
    </source>
</evidence>
<organism evidence="12 13">
    <name type="scientific">Candidatus Lachnoclostridium stercoripullorum</name>
    <dbReference type="NCBI Taxonomy" id="2838635"/>
    <lineage>
        <taxon>Bacteria</taxon>
        <taxon>Bacillati</taxon>
        <taxon>Bacillota</taxon>
        <taxon>Clostridia</taxon>
        <taxon>Lachnospirales</taxon>
        <taxon>Lachnospiraceae</taxon>
    </lineage>
</organism>